<keyword evidence="2" id="KW-1185">Reference proteome</keyword>
<dbReference type="AlphaFoldDB" id="C5B0N3"/>
<dbReference type="KEGG" id="mea:Mex_1p3937"/>
<gene>
    <name evidence="1" type="ordered locus">MexAM1_META1p3937</name>
</gene>
<sequence>MIAMASDKSLAAEIEAVLRANTCELGQADEADRFLIVDVKKAAAEIAALQSRAFEDGARWMRERAYNAVIDVRHAAACNFSPEFSGAQGEARTNSLATAAKAVLALPLQPEGERNA</sequence>
<reference evidence="1 2" key="1">
    <citation type="journal article" date="2009" name="PLoS ONE">
        <title>Methylobacterium genome sequences: a reference blueprint to investigate microbial metabolism of C1 compounds from natural and industrial sources.</title>
        <authorList>
            <person name="Vuilleumier S."/>
            <person name="Chistoserdova L."/>
            <person name="Lee M.-C."/>
            <person name="Bringel F."/>
            <person name="Lajus A."/>
            <person name="Zhou Y."/>
            <person name="Gourion B."/>
            <person name="Barbe V."/>
            <person name="Chang J."/>
            <person name="Cruveiller S."/>
            <person name="Dossat C."/>
            <person name="Gillett W."/>
            <person name="Gruffaz C."/>
            <person name="Haugen E."/>
            <person name="Hourcade E."/>
            <person name="Levy R."/>
            <person name="Mangenot S."/>
            <person name="Muller E."/>
            <person name="Nadalig T."/>
            <person name="Pagni M."/>
            <person name="Penny C."/>
            <person name="Peyraud R."/>
            <person name="Robinson D.G."/>
            <person name="Roche D."/>
            <person name="Rouy Z."/>
            <person name="Saenampechek C."/>
            <person name="Salvignol G."/>
            <person name="Vallenet D."/>
            <person name="Wu Z."/>
            <person name="Marx C.J."/>
            <person name="Vorholt J.A."/>
            <person name="Olson M.V."/>
            <person name="Kaul R."/>
            <person name="Weissenbach J."/>
            <person name="Medigue C."/>
            <person name="Lidstrom M.E."/>
        </authorList>
    </citation>
    <scope>NUCLEOTIDE SEQUENCE [LARGE SCALE GENOMIC DNA]</scope>
    <source>
        <strain evidence="2">ATCC 14718 / DSM 1338 / JCM 2805 / NCIMB 9133 / AM1</strain>
    </source>
</reference>
<dbReference type="EMBL" id="CP001510">
    <property type="protein sequence ID" value="ACS41620.1"/>
    <property type="molecule type" value="Genomic_DNA"/>
</dbReference>
<dbReference type="HOGENOM" id="CLU_2093969_0_0_5"/>
<proteinExistence type="predicted"/>
<dbReference type="STRING" id="272630.MexAM1_META1p3937"/>
<evidence type="ECO:0000313" key="2">
    <source>
        <dbReference type="Proteomes" id="UP000009081"/>
    </source>
</evidence>
<organism evidence="1 2">
    <name type="scientific">Methylorubrum extorquens (strain ATCC 14718 / DSM 1338 / JCM 2805 / NCIMB 9133 / AM1)</name>
    <name type="common">Methylobacterium extorquens</name>
    <dbReference type="NCBI Taxonomy" id="272630"/>
    <lineage>
        <taxon>Bacteria</taxon>
        <taxon>Pseudomonadati</taxon>
        <taxon>Pseudomonadota</taxon>
        <taxon>Alphaproteobacteria</taxon>
        <taxon>Hyphomicrobiales</taxon>
        <taxon>Methylobacteriaceae</taxon>
        <taxon>Methylorubrum</taxon>
    </lineage>
</organism>
<accession>C5B0N3</accession>
<dbReference type="Proteomes" id="UP000009081">
    <property type="component" value="Chromosome"/>
</dbReference>
<name>C5B0N3_METEA</name>
<evidence type="ECO:0000313" key="1">
    <source>
        <dbReference type="EMBL" id="ACS41620.1"/>
    </source>
</evidence>
<protein>
    <submittedName>
        <fullName evidence="1">Uncharacterized protein</fullName>
    </submittedName>
</protein>